<dbReference type="GO" id="GO:0005886">
    <property type="term" value="C:plasma membrane"/>
    <property type="evidence" value="ECO:0007669"/>
    <property type="project" value="UniProtKB-SubCell"/>
</dbReference>
<dbReference type="Pfam" id="PF00672">
    <property type="entry name" value="HAMP"/>
    <property type="match status" value="1"/>
</dbReference>
<feature type="compositionally biased region" description="Low complexity" evidence="9">
    <location>
        <begin position="270"/>
        <end position="284"/>
    </location>
</feature>
<evidence type="ECO:0000256" key="10">
    <source>
        <dbReference type="SAM" id="Phobius"/>
    </source>
</evidence>
<keyword evidence="2" id="KW-1003">Cell membrane</keyword>
<dbReference type="GO" id="GO:0004888">
    <property type="term" value="F:transmembrane signaling receptor activity"/>
    <property type="evidence" value="ECO:0007669"/>
    <property type="project" value="InterPro"/>
</dbReference>
<dbReference type="GO" id="GO:0007165">
    <property type="term" value="P:signal transduction"/>
    <property type="evidence" value="ECO:0007669"/>
    <property type="project" value="UniProtKB-KW"/>
</dbReference>
<feature type="domain" description="HAMP" evidence="12">
    <location>
        <begin position="208"/>
        <end position="260"/>
    </location>
</feature>
<dbReference type="InterPro" id="IPR033463">
    <property type="entry name" value="sCache_3"/>
</dbReference>
<organism evidence="13 14">
    <name type="scientific">Halalkalibacter wakoensis JCM 9140</name>
    <dbReference type="NCBI Taxonomy" id="1236970"/>
    <lineage>
        <taxon>Bacteria</taxon>
        <taxon>Bacillati</taxon>
        <taxon>Bacillota</taxon>
        <taxon>Bacilli</taxon>
        <taxon>Bacillales</taxon>
        <taxon>Bacillaceae</taxon>
        <taxon>Halalkalibacter</taxon>
    </lineage>
</organism>
<dbReference type="EMBL" id="BAUT01000026">
    <property type="protein sequence ID" value="GAE26517.1"/>
    <property type="molecule type" value="Genomic_DNA"/>
</dbReference>
<feature type="region of interest" description="Disordered" evidence="9">
    <location>
        <begin position="269"/>
        <end position="288"/>
    </location>
</feature>
<evidence type="ECO:0000313" key="14">
    <source>
        <dbReference type="Proteomes" id="UP000018890"/>
    </source>
</evidence>
<dbReference type="PROSITE" id="PS50111">
    <property type="entry name" value="CHEMOTAXIS_TRANSDUC_2"/>
    <property type="match status" value="1"/>
</dbReference>
<evidence type="ECO:0000256" key="6">
    <source>
        <dbReference type="ARBA" id="ARBA00023224"/>
    </source>
</evidence>
<evidence type="ECO:0000259" key="11">
    <source>
        <dbReference type="PROSITE" id="PS50111"/>
    </source>
</evidence>
<evidence type="ECO:0000256" key="1">
    <source>
        <dbReference type="ARBA" id="ARBA00004651"/>
    </source>
</evidence>
<comment type="similarity">
    <text evidence="7">Belongs to the methyl-accepting chemotaxis (MCP) protein family.</text>
</comment>
<evidence type="ECO:0000256" key="5">
    <source>
        <dbReference type="ARBA" id="ARBA00023136"/>
    </source>
</evidence>
<feature type="transmembrane region" description="Helical" evidence="10">
    <location>
        <begin position="184"/>
        <end position="207"/>
    </location>
</feature>
<dbReference type="AlphaFoldDB" id="W4Q3G7"/>
<keyword evidence="3 10" id="KW-0812">Transmembrane</keyword>
<dbReference type="SMART" id="SM00304">
    <property type="entry name" value="HAMP"/>
    <property type="match status" value="2"/>
</dbReference>
<evidence type="ECO:0000256" key="8">
    <source>
        <dbReference type="PROSITE-ProRule" id="PRU00284"/>
    </source>
</evidence>
<gene>
    <name evidence="13" type="ORF">JCM9140_2595</name>
</gene>
<evidence type="ECO:0000256" key="9">
    <source>
        <dbReference type="SAM" id="MobiDB-lite"/>
    </source>
</evidence>
<evidence type="ECO:0000259" key="12">
    <source>
        <dbReference type="PROSITE" id="PS50885"/>
    </source>
</evidence>
<dbReference type="GO" id="GO:0006935">
    <property type="term" value="P:chemotaxis"/>
    <property type="evidence" value="ECO:0007669"/>
    <property type="project" value="InterPro"/>
</dbReference>
<dbReference type="Proteomes" id="UP000018890">
    <property type="component" value="Unassembled WGS sequence"/>
</dbReference>
<reference evidence="13" key="1">
    <citation type="journal article" date="2014" name="Genome Announc.">
        <title>Draft Genome Sequences of Three Alkaliphilic Bacillus Strains, Bacillus wakoensis JCM 9140T, Bacillus akibai JCM 9157T, and Bacillus hemicellulosilyticus JCM 9152T.</title>
        <authorList>
            <person name="Yuki M."/>
            <person name="Oshima K."/>
            <person name="Suda W."/>
            <person name="Oshida Y."/>
            <person name="Kitamura K."/>
            <person name="Iida T."/>
            <person name="Hattori M."/>
            <person name="Ohkuma M."/>
        </authorList>
    </citation>
    <scope>NUCLEOTIDE SEQUENCE [LARGE SCALE GENOMIC DNA]</scope>
    <source>
        <strain evidence="13">JCM 9140</strain>
    </source>
</reference>
<dbReference type="Gene3D" id="6.10.340.10">
    <property type="match status" value="1"/>
</dbReference>
<evidence type="ECO:0000256" key="2">
    <source>
        <dbReference type="ARBA" id="ARBA00022475"/>
    </source>
</evidence>
<comment type="caution">
    <text evidence="13">The sequence shown here is derived from an EMBL/GenBank/DDBJ whole genome shotgun (WGS) entry which is preliminary data.</text>
</comment>
<dbReference type="STRING" id="1236970.JCM9140_2595"/>
<evidence type="ECO:0000313" key="13">
    <source>
        <dbReference type="EMBL" id="GAE26517.1"/>
    </source>
</evidence>
<dbReference type="PRINTS" id="PR00260">
    <property type="entry name" value="CHEMTRNSDUCR"/>
</dbReference>
<dbReference type="InterPro" id="IPR029151">
    <property type="entry name" value="Sensor-like_sf"/>
</dbReference>
<comment type="subcellular location">
    <subcellularLocation>
        <location evidence="1">Cell membrane</location>
        <topology evidence="1">Multi-pass membrane protein</topology>
    </subcellularLocation>
</comment>
<dbReference type="SMART" id="SM00283">
    <property type="entry name" value="MA"/>
    <property type="match status" value="1"/>
</dbReference>
<keyword evidence="4 10" id="KW-1133">Transmembrane helix</keyword>
<name>W4Q3G7_9BACI</name>
<dbReference type="RefSeq" id="WP_034746306.1">
    <property type="nucleotide sequence ID" value="NZ_BAUT01000026.1"/>
</dbReference>
<dbReference type="PROSITE" id="PS50885">
    <property type="entry name" value="HAMP"/>
    <property type="match status" value="1"/>
</dbReference>
<evidence type="ECO:0000256" key="3">
    <source>
        <dbReference type="ARBA" id="ARBA00022692"/>
    </source>
</evidence>
<evidence type="ECO:0000256" key="7">
    <source>
        <dbReference type="ARBA" id="ARBA00029447"/>
    </source>
</evidence>
<dbReference type="InterPro" id="IPR003660">
    <property type="entry name" value="HAMP_dom"/>
</dbReference>
<dbReference type="Pfam" id="PF00015">
    <property type="entry name" value="MCPsignal"/>
    <property type="match status" value="1"/>
</dbReference>
<feature type="domain" description="Methyl-accepting transducer" evidence="11">
    <location>
        <begin position="279"/>
        <end position="550"/>
    </location>
</feature>
<dbReference type="PANTHER" id="PTHR32089:SF112">
    <property type="entry name" value="LYSOZYME-LIKE PROTEIN-RELATED"/>
    <property type="match status" value="1"/>
</dbReference>
<protein>
    <submittedName>
        <fullName evidence="13">Methyl-accepting chemotaxis protein</fullName>
    </submittedName>
</protein>
<dbReference type="OrthoDB" id="9814363at2"/>
<dbReference type="SUPFAM" id="SSF103190">
    <property type="entry name" value="Sensory domain-like"/>
    <property type="match status" value="1"/>
</dbReference>
<dbReference type="InterPro" id="IPR004090">
    <property type="entry name" value="Chemotax_Me-accpt_rcpt"/>
</dbReference>
<accession>W4Q3G7</accession>
<dbReference type="Pfam" id="PF17202">
    <property type="entry name" value="sCache_3_3"/>
    <property type="match status" value="1"/>
</dbReference>
<feature type="transmembrane region" description="Helical" evidence="10">
    <location>
        <begin position="12"/>
        <end position="32"/>
    </location>
</feature>
<evidence type="ECO:0000256" key="4">
    <source>
        <dbReference type="ARBA" id="ARBA00022989"/>
    </source>
</evidence>
<keyword evidence="14" id="KW-1185">Reference proteome</keyword>
<keyword evidence="5 10" id="KW-0472">Membrane</keyword>
<sequence>MKTFENLKIATKINFLVIGILLIFSIVLGFVVQELVSDGVKDSAVEKARSDLALSYKALDQKYPGHWEVRNGSLHKGDVQVNDNFEIVEYIAEMTGGTVTIFQGDTRVSTNVTVDGNRAVGTQASDLVIEAVLQNGQSYFGEANVAGVMSQTAYQPIVNQNGEPIGMWFVGVSQEFIDQTIGTILTGFIVVLIGGIAVAVVVVLLFANRMKKRLANVGQALEKAGNGDFTTEVIDHSKDEIGQLSNSYRVMKENLSDLIHQVKETSEQVAASSEELSAGAEETSQATNQISESIQSIASGSEKQVSTTGQANDSASEISMSMKNITKNIQSVTKAANGTKEQSEEGHKVILETIHQMEAVNEKTEEISNVVKQLGNKSMEIGQIVTLITAVAEQTNLLALNAAIEAARAGEHGKGFAVVADEVRNLAEQSRESAGQIRSLILDIQQEINNSVLSMDETKAAVQEGTSSVAKAGVEFEGISVSVKDVTTQIQEVACEVEQMTNQMVSVVAFIDEATSIAEDSSGYAQEVAASAEEQNATMEEVASTAATLSEMAESLQESVKRFKL</sequence>
<dbReference type="PANTHER" id="PTHR32089">
    <property type="entry name" value="METHYL-ACCEPTING CHEMOTAXIS PROTEIN MCPB"/>
    <property type="match status" value="1"/>
</dbReference>
<dbReference type="SUPFAM" id="SSF58104">
    <property type="entry name" value="Methyl-accepting chemotaxis protein (MCP) signaling domain"/>
    <property type="match status" value="1"/>
</dbReference>
<dbReference type="Gene3D" id="1.10.287.950">
    <property type="entry name" value="Methyl-accepting chemotaxis protein"/>
    <property type="match status" value="1"/>
</dbReference>
<dbReference type="CDD" id="cd06225">
    <property type="entry name" value="HAMP"/>
    <property type="match status" value="1"/>
</dbReference>
<keyword evidence="6 8" id="KW-0807">Transducer</keyword>
<dbReference type="CDD" id="cd11386">
    <property type="entry name" value="MCP_signal"/>
    <property type="match status" value="1"/>
</dbReference>
<proteinExistence type="inferred from homology"/>
<dbReference type="InterPro" id="IPR004089">
    <property type="entry name" value="MCPsignal_dom"/>
</dbReference>